<sequence length="328" mass="35572">MEKLAAALGWPSTVKQLVFRPPNVPFLARLLLDRGASDSLDAPWPDVVLCGEARTSVIARDLKQRSGGRIKVVCLGRPAGDPAQFDLVLTTAQYRLPKAANVVELALPLVVEAPALQPDAGGDMPDLARPVTTVLVGGTAVPERLDGAAATSLARDLLAHQHKTGGTLLVVTSPRTGAEAGEVLARAIPSPHRVHLWRKGEDNPYRRFLALADEVVVTSDSVSMVADALAAGKKVSVYRLPRRATVKDAVVENLFARVYGEAPCPFWLKPAKWLFDAGLIEVRADRPRLFERLVREGRLGWFGAARAEKRFTAPDELDVILPRIQALF</sequence>
<evidence type="ECO:0000313" key="1">
    <source>
        <dbReference type="EMBL" id="MBK1870603.1"/>
    </source>
</evidence>
<accession>A0ACC5RDB2</accession>
<proteinExistence type="predicted"/>
<evidence type="ECO:0000313" key="2">
    <source>
        <dbReference type="Proteomes" id="UP000616151"/>
    </source>
</evidence>
<gene>
    <name evidence="1" type="ORF">JHL16_29835</name>
</gene>
<reference evidence="1" key="1">
    <citation type="submission" date="2021-01" db="EMBL/GenBank/DDBJ databases">
        <authorList>
            <person name="Sun Q."/>
        </authorList>
    </citation>
    <scope>NUCLEOTIDE SEQUENCE</scope>
    <source>
        <strain evidence="1">YIM B02566</strain>
    </source>
</reference>
<protein>
    <submittedName>
        <fullName evidence="1">Mitochondrial fission ELM1 family protein</fullName>
    </submittedName>
</protein>
<organism evidence="1 2">
    <name type="scientific">Taklimakanibacter albus</name>
    <dbReference type="NCBI Taxonomy" id="2800327"/>
    <lineage>
        <taxon>Bacteria</taxon>
        <taxon>Pseudomonadati</taxon>
        <taxon>Pseudomonadota</taxon>
        <taxon>Alphaproteobacteria</taxon>
        <taxon>Hyphomicrobiales</taxon>
        <taxon>Aestuariivirgaceae</taxon>
        <taxon>Taklimakanibacter</taxon>
    </lineage>
</organism>
<dbReference type="Proteomes" id="UP000616151">
    <property type="component" value="Unassembled WGS sequence"/>
</dbReference>
<comment type="caution">
    <text evidence="1">The sequence shown here is derived from an EMBL/GenBank/DDBJ whole genome shotgun (WGS) entry which is preliminary data.</text>
</comment>
<name>A0ACC5RDB2_9HYPH</name>
<keyword evidence="2" id="KW-1185">Reference proteome</keyword>
<dbReference type="EMBL" id="JAENHL010000008">
    <property type="protein sequence ID" value="MBK1870603.1"/>
    <property type="molecule type" value="Genomic_DNA"/>
</dbReference>